<comment type="caution">
    <text evidence="11">The sequence shown here is derived from an EMBL/GenBank/DDBJ whole genome shotgun (WGS) entry which is preliminary data.</text>
</comment>
<sequence length="325" mass="36229">MGPYFMIGLVYSLAVIVASNPHYVNSNVEEKWVYKTSSSSGPTPIVLWHGMGDSCCNPLSMGYVKKLLKTHIPGVYVNSLMIGNNVVEDTEHGFFANMNEQVAKACQQIAQDEALQNGYNAIGFSQGGLFVRALAQRCPHPPMRTLISVGGPQQGIYGLPHCLGTVGLCNAARHLLNYGAYSSIVQKMLVQAQYWHDPYVSEGYANRSIFLSDLNCERGPFECNSTYKDNLSKLKHLVLVKFLKDEMIVPKESEWFGYYPDNTSSSTVQMEDTPLFHKDLIGLKTLSDSNRLHLLAIDGQHLQIPNDVFEKEIIDKYLKKPSVGE</sequence>
<feature type="signal peptide" evidence="10">
    <location>
        <begin position="1"/>
        <end position="26"/>
    </location>
</feature>
<evidence type="ECO:0000256" key="5">
    <source>
        <dbReference type="ARBA" id="ARBA00022801"/>
    </source>
</evidence>
<dbReference type="GO" id="GO:0008474">
    <property type="term" value="F:palmitoyl-(protein) hydrolase activity"/>
    <property type="evidence" value="ECO:0007669"/>
    <property type="project" value="UniProtKB-EC"/>
</dbReference>
<evidence type="ECO:0000256" key="4">
    <source>
        <dbReference type="ARBA" id="ARBA00022729"/>
    </source>
</evidence>
<dbReference type="Gene3D" id="3.40.50.1820">
    <property type="entry name" value="alpha/beta hydrolase"/>
    <property type="match status" value="1"/>
</dbReference>
<evidence type="ECO:0000256" key="1">
    <source>
        <dbReference type="ARBA" id="ARBA00010758"/>
    </source>
</evidence>
<evidence type="ECO:0000313" key="12">
    <source>
        <dbReference type="Proteomes" id="UP001201812"/>
    </source>
</evidence>
<gene>
    <name evidence="11" type="ORF">DdX_00883</name>
</gene>
<reference evidence="11" key="1">
    <citation type="submission" date="2022-01" db="EMBL/GenBank/DDBJ databases">
        <title>Genome Sequence Resource for Two Populations of Ditylenchus destructor, the Migratory Endoparasitic Phytonematode.</title>
        <authorList>
            <person name="Zhang H."/>
            <person name="Lin R."/>
            <person name="Xie B."/>
        </authorList>
    </citation>
    <scope>NUCLEOTIDE SEQUENCE</scope>
    <source>
        <strain evidence="11">BazhouSP</strain>
    </source>
</reference>
<keyword evidence="7" id="KW-0325">Glycoprotein</keyword>
<dbReference type="GO" id="GO:0005764">
    <property type="term" value="C:lysosome"/>
    <property type="evidence" value="ECO:0007669"/>
    <property type="project" value="TreeGrafter"/>
</dbReference>
<dbReference type="EMBL" id="JAKKPZ010000001">
    <property type="protein sequence ID" value="KAI1728685.1"/>
    <property type="molecule type" value="Genomic_DNA"/>
</dbReference>
<evidence type="ECO:0000256" key="10">
    <source>
        <dbReference type="SAM" id="SignalP"/>
    </source>
</evidence>
<dbReference type="AlphaFoldDB" id="A0AAD4NH96"/>
<dbReference type="InterPro" id="IPR002472">
    <property type="entry name" value="Palm_thioest"/>
</dbReference>
<comment type="similarity">
    <text evidence="1">Belongs to the palmitoyl-protein thioesterase family.</text>
</comment>
<dbReference type="SUPFAM" id="SSF53474">
    <property type="entry name" value="alpha/beta-Hydrolases"/>
    <property type="match status" value="1"/>
</dbReference>
<evidence type="ECO:0000256" key="8">
    <source>
        <dbReference type="ARBA" id="ARBA00031934"/>
    </source>
</evidence>
<keyword evidence="4 10" id="KW-0732">Signal</keyword>
<keyword evidence="6" id="KW-1015">Disulfide bond</keyword>
<dbReference type="InterPro" id="IPR029058">
    <property type="entry name" value="AB_hydrolase_fold"/>
</dbReference>
<evidence type="ECO:0000256" key="2">
    <source>
        <dbReference type="ARBA" id="ARBA00012423"/>
    </source>
</evidence>
<evidence type="ECO:0000256" key="9">
    <source>
        <dbReference type="ARBA" id="ARBA00047409"/>
    </source>
</evidence>
<name>A0AAD4NH96_9BILA</name>
<dbReference type="PRINTS" id="PR00414">
    <property type="entry name" value="PPTHIESTRASE"/>
</dbReference>
<evidence type="ECO:0000313" key="11">
    <source>
        <dbReference type="EMBL" id="KAI1728685.1"/>
    </source>
</evidence>
<dbReference type="Pfam" id="PF02089">
    <property type="entry name" value="Palm_thioest"/>
    <property type="match status" value="1"/>
</dbReference>
<feature type="chain" id="PRO_5042108491" description="Palmitoyl-protein thioesterase 1" evidence="10">
    <location>
        <begin position="27"/>
        <end position="325"/>
    </location>
</feature>
<dbReference type="PANTHER" id="PTHR11247">
    <property type="entry name" value="PALMITOYL-PROTEIN THIOESTERASE/DOLICHYLDIPHOSPHATASE 1"/>
    <property type="match status" value="1"/>
</dbReference>
<dbReference type="GO" id="GO:0006898">
    <property type="term" value="P:receptor-mediated endocytosis"/>
    <property type="evidence" value="ECO:0007669"/>
    <property type="project" value="TreeGrafter"/>
</dbReference>
<keyword evidence="12" id="KW-1185">Reference proteome</keyword>
<organism evidence="11 12">
    <name type="scientific">Ditylenchus destructor</name>
    <dbReference type="NCBI Taxonomy" id="166010"/>
    <lineage>
        <taxon>Eukaryota</taxon>
        <taxon>Metazoa</taxon>
        <taxon>Ecdysozoa</taxon>
        <taxon>Nematoda</taxon>
        <taxon>Chromadorea</taxon>
        <taxon>Rhabditida</taxon>
        <taxon>Tylenchina</taxon>
        <taxon>Tylenchomorpha</taxon>
        <taxon>Sphaerularioidea</taxon>
        <taxon>Anguinidae</taxon>
        <taxon>Anguininae</taxon>
        <taxon>Ditylenchus</taxon>
    </lineage>
</organism>
<proteinExistence type="inferred from homology"/>
<comment type="catalytic activity">
    <reaction evidence="9">
        <text>S-hexadecanoyl-L-cysteinyl-[protein] + H2O = L-cysteinyl-[protein] + hexadecanoate + H(+)</text>
        <dbReference type="Rhea" id="RHEA:19233"/>
        <dbReference type="Rhea" id="RHEA-COMP:10131"/>
        <dbReference type="Rhea" id="RHEA-COMP:11032"/>
        <dbReference type="ChEBI" id="CHEBI:7896"/>
        <dbReference type="ChEBI" id="CHEBI:15377"/>
        <dbReference type="ChEBI" id="CHEBI:15378"/>
        <dbReference type="ChEBI" id="CHEBI:29950"/>
        <dbReference type="ChEBI" id="CHEBI:74151"/>
        <dbReference type="EC" id="3.1.2.22"/>
    </reaction>
    <physiologicalReaction direction="left-to-right" evidence="9">
        <dbReference type="Rhea" id="RHEA:19234"/>
    </physiologicalReaction>
</comment>
<dbReference type="Proteomes" id="UP001201812">
    <property type="component" value="Unassembled WGS sequence"/>
</dbReference>
<dbReference type="PANTHER" id="PTHR11247:SF8">
    <property type="entry name" value="PALMITOYL-PROTEIN THIOESTERASE 1"/>
    <property type="match status" value="1"/>
</dbReference>
<evidence type="ECO:0000256" key="3">
    <source>
        <dbReference type="ARBA" id="ARBA00014212"/>
    </source>
</evidence>
<protein>
    <recommendedName>
        <fullName evidence="3">Palmitoyl-protein thioesterase 1</fullName>
        <ecNumber evidence="2">3.1.2.22</ecNumber>
    </recommendedName>
    <alternativeName>
        <fullName evidence="8">Palmitoyl-protein hydrolase 1</fullName>
    </alternativeName>
</protein>
<evidence type="ECO:0000256" key="6">
    <source>
        <dbReference type="ARBA" id="ARBA00023157"/>
    </source>
</evidence>
<evidence type="ECO:0000256" key="7">
    <source>
        <dbReference type="ARBA" id="ARBA00023180"/>
    </source>
</evidence>
<dbReference type="FunFam" id="3.40.50.1820:FF:000107">
    <property type="entry name" value="Palmitoyl-protein thioesterase 1"/>
    <property type="match status" value="1"/>
</dbReference>
<keyword evidence="5" id="KW-0378">Hydrolase</keyword>
<dbReference type="EC" id="3.1.2.22" evidence="2"/>
<accession>A0AAD4NH96</accession>